<organism evidence="1 2">
    <name type="scientific">Dysgonomonas capnocytophagoides</name>
    <dbReference type="NCBI Taxonomy" id="45254"/>
    <lineage>
        <taxon>Bacteria</taxon>
        <taxon>Pseudomonadati</taxon>
        <taxon>Bacteroidota</taxon>
        <taxon>Bacteroidia</taxon>
        <taxon>Bacteroidales</taxon>
        <taxon>Dysgonomonadaceae</taxon>
        <taxon>Dysgonomonas</taxon>
    </lineage>
</organism>
<dbReference type="RefSeq" id="WP_134435833.1">
    <property type="nucleotide sequence ID" value="NZ_SOML01000003.1"/>
</dbReference>
<dbReference type="EMBL" id="SOML01000003">
    <property type="protein sequence ID" value="TFD97246.1"/>
    <property type="molecule type" value="Genomic_DNA"/>
</dbReference>
<accession>A0A4Y8L9S4</accession>
<keyword evidence="2" id="KW-1185">Reference proteome</keyword>
<evidence type="ECO:0008006" key="3">
    <source>
        <dbReference type="Google" id="ProtNLM"/>
    </source>
</evidence>
<dbReference type="Proteomes" id="UP000297861">
    <property type="component" value="Unassembled WGS sequence"/>
</dbReference>
<evidence type="ECO:0000313" key="2">
    <source>
        <dbReference type="Proteomes" id="UP000297861"/>
    </source>
</evidence>
<proteinExistence type="predicted"/>
<dbReference type="OrthoDB" id="333971at2"/>
<evidence type="ECO:0000313" key="1">
    <source>
        <dbReference type="EMBL" id="TFD97246.1"/>
    </source>
</evidence>
<dbReference type="AlphaFoldDB" id="A0A4Y8L9S4"/>
<sequence>MSYKKNITRIGAEIYFVWSFLLLLNPFQLRAQLSEGADSIANGKFVKKSIYAPQALQHGSLYNKLWGIHYRDMYIKPILAKTLDLSEVEGGLVLERQIPHIHGLFMRNGAGDLFLVRVVGGSSTFMQSAFFRDIYNKNDFKETYLDKFIGDAYTITNPYSFLVADRLADQLGLASFNPQIYYLPKGATVDTIADGSCISDRLVAIYDLKKYNTDSHVFTTEEVLKKVQDSKSYFVNQDEYVRERLLDMLIGDWNKVPENWMWYEKQSGDSLIYSPIVLDRGQAFTKVDGIFLKSMLGVLNLGSISSYDGEFKKMKKSNSLSFALDVALSSRSGGDVWINQAKFIQQELTDKKIDEAFQRFPKEIQGADTKALKSNFKKRKKLLVQAAQKYYNILQTTPVIVGTVENDRFEIDQFSGDSLSVSIFSGDSDNFLYRKNFNKRSKEIWIYGLDGDDSFVQRGDRKYAKPLLLIGGNGENAYHLHDGNNIKIYDYKEHNKTRDALEGAGMMLTDVENVHQYDYEKLKYKTLDFTPMGIYDSDLGLSLGAYLTYTMYGFKRVPYTYRHRLGYNYLEGFSYLGFFPPFDERFNLIVQASLTTPNNFYNFFGFGNQTPGYKDEKNSYNQVKIDRYNIAPSLYWRLNDWQRFIGTAAFELFQLKDKYDESRFINHVYEHGDQIFKNKTFVDLGLTYEISQKFGDAVSKVEFSTTLGWKLNLGHADRNFTYWKGNAGINLKISDRITFATKVVGNLLFTDKYEFYQAATTKLRGYRDNRFIGKQSMYQFSDLRFDLGRLENPFTPVLYGVFGGFDYGRVWYADEKSKKWHSSCGGGFWLTFFKKYTGKFSYFGSKDGGRFYIDLGMGF</sequence>
<comment type="caution">
    <text evidence="1">The sequence shown here is derived from an EMBL/GenBank/DDBJ whole genome shotgun (WGS) entry which is preliminary data.</text>
</comment>
<protein>
    <recommendedName>
        <fullName evidence="3">Bacterial surface antigen (D15) domain-containing protein</fullName>
    </recommendedName>
</protein>
<dbReference type="STRING" id="1121485.GCA_000426485_01182"/>
<gene>
    <name evidence="1" type="ORF">E2605_06145</name>
</gene>
<reference evidence="1 2" key="1">
    <citation type="submission" date="2019-03" db="EMBL/GenBank/DDBJ databases">
        <title>San Antonio Military Medical Center submission to MRSN (WRAIR), pending publication.</title>
        <authorList>
            <person name="Blyth D.M."/>
            <person name="Mccarthy S.L."/>
            <person name="Schall S.E."/>
            <person name="Stam J.A."/>
            <person name="Ong A.C."/>
            <person name="Mcgann P.T."/>
        </authorList>
    </citation>
    <scope>NUCLEOTIDE SEQUENCE [LARGE SCALE GENOMIC DNA]</scope>
    <source>
        <strain evidence="1 2">MRSN571793</strain>
    </source>
</reference>
<name>A0A4Y8L9S4_9BACT</name>